<dbReference type="Pfam" id="PF07635">
    <property type="entry name" value="PSCyt1"/>
    <property type="match status" value="1"/>
</dbReference>
<dbReference type="OrthoDB" id="713772at2"/>
<dbReference type="InterPro" id="IPR032675">
    <property type="entry name" value="LRR_dom_sf"/>
</dbReference>
<feature type="domain" description="DUF2231" evidence="3">
    <location>
        <begin position="42"/>
        <end position="164"/>
    </location>
</feature>
<keyword evidence="1" id="KW-0472">Membrane</keyword>
<keyword evidence="5" id="KW-1185">Reference proteome</keyword>
<dbReference type="RefSeq" id="WP_109673661.1">
    <property type="nucleotide sequence ID" value="NZ_QGDT01000003.1"/>
</dbReference>
<accession>A0A316APH8</accession>
<feature type="transmembrane region" description="Helical" evidence="1">
    <location>
        <begin position="83"/>
        <end position="101"/>
    </location>
</feature>
<dbReference type="PANTHER" id="PTHR35889">
    <property type="entry name" value="CYCLOINULO-OLIGOSACCHARIDE FRUCTANOTRANSFERASE-RELATED"/>
    <property type="match status" value="1"/>
</dbReference>
<feature type="domain" description="Cytochrome C Planctomycete-type" evidence="2">
    <location>
        <begin position="203"/>
        <end position="262"/>
    </location>
</feature>
<name>A0A316APH8_9BACT</name>
<feature type="transmembrane region" description="Helical" evidence="1">
    <location>
        <begin position="113"/>
        <end position="132"/>
    </location>
</feature>
<dbReference type="InterPro" id="IPR026876">
    <property type="entry name" value="Fn3_assoc_repeat"/>
</dbReference>
<evidence type="ECO:0000256" key="1">
    <source>
        <dbReference type="SAM" id="Phobius"/>
    </source>
</evidence>
<reference evidence="4 5" key="1">
    <citation type="submission" date="2018-03" db="EMBL/GenBank/DDBJ databases">
        <title>Genomic Encyclopedia of Archaeal and Bacterial Type Strains, Phase II (KMG-II): from individual species to whole genera.</title>
        <authorList>
            <person name="Goeker M."/>
        </authorList>
    </citation>
    <scope>NUCLEOTIDE SEQUENCE [LARGE SCALE GENOMIC DNA]</scope>
    <source>
        <strain evidence="4 5">DSM 100346</strain>
    </source>
</reference>
<feature type="transmembrane region" description="Helical" evidence="1">
    <location>
        <begin position="144"/>
        <end position="163"/>
    </location>
</feature>
<organism evidence="4 5">
    <name type="scientific">Dyadobacter jejuensis</name>
    <dbReference type="NCBI Taxonomy" id="1082580"/>
    <lineage>
        <taxon>Bacteria</taxon>
        <taxon>Pseudomonadati</taxon>
        <taxon>Bacteroidota</taxon>
        <taxon>Cytophagia</taxon>
        <taxon>Cytophagales</taxon>
        <taxon>Spirosomataceae</taxon>
        <taxon>Dyadobacter</taxon>
    </lineage>
</organism>
<keyword evidence="1" id="KW-0812">Transmembrane</keyword>
<dbReference type="SUPFAM" id="SSF52058">
    <property type="entry name" value="L domain-like"/>
    <property type="match status" value="1"/>
</dbReference>
<proteinExistence type="predicted"/>
<feature type="transmembrane region" description="Helical" evidence="1">
    <location>
        <begin position="7"/>
        <end position="25"/>
    </location>
</feature>
<dbReference type="Pfam" id="PF13287">
    <property type="entry name" value="Fn3_assoc"/>
    <property type="match status" value="1"/>
</dbReference>
<dbReference type="EMBL" id="QGDT01000003">
    <property type="protein sequence ID" value="PWJ58720.1"/>
    <property type="molecule type" value="Genomic_DNA"/>
</dbReference>
<dbReference type="Proteomes" id="UP000245880">
    <property type="component" value="Unassembled WGS sequence"/>
</dbReference>
<evidence type="ECO:0000259" key="2">
    <source>
        <dbReference type="Pfam" id="PF07635"/>
    </source>
</evidence>
<protein>
    <submittedName>
        <fullName evidence="4">Putative membrane protein</fullName>
    </submittedName>
</protein>
<evidence type="ECO:0000259" key="3">
    <source>
        <dbReference type="Pfam" id="PF09990"/>
    </source>
</evidence>
<evidence type="ECO:0000313" key="5">
    <source>
        <dbReference type="Proteomes" id="UP000245880"/>
    </source>
</evidence>
<evidence type="ECO:0000313" key="4">
    <source>
        <dbReference type="EMBL" id="PWJ58720.1"/>
    </source>
</evidence>
<dbReference type="Pfam" id="PF09990">
    <property type="entry name" value="DUF2231"/>
    <property type="match status" value="1"/>
</dbReference>
<keyword evidence="1" id="KW-1133">Transmembrane helix</keyword>
<dbReference type="PANTHER" id="PTHR35889:SF3">
    <property type="entry name" value="F-BOX DOMAIN-CONTAINING PROTEIN"/>
    <property type="match status" value="1"/>
</dbReference>
<dbReference type="InterPro" id="IPR019251">
    <property type="entry name" value="DUF2231_TM"/>
</dbReference>
<sequence length="724" mass="81007">MNKKYRLLAEQILLAQLIFTSFIILFEKELVLPPWAQAAGRLHPLLLHFPIVLLLMAFLMAIFKPKDTTEFQSYYHRFQRSILCLAVGLSGITVLMGIFLAQEQGYQGELLFWHKWTGVAIYYFGTVLYFLNYWPLFRNKLQKGVSVLGVALLMMTGHFGASLTHGENFLLDPLTTGKEISTVPLDSALVFEHIIQPILQQKCVSCHNEDKVKGELMLTDLSSILKGGKSGKLFIPGNPQMSLLLERIHMPMEEKKHMPPSGKVQLTKAESRMLYHWVSTYGSSKAKVVDLPLSDSLRILAMAFLKPKAVEVDRFDFDEADPDLVKDLNSDYRTVAHLASDSPALTVNIYNKSQYTVKQIEELAPIAQQVVALNLNKLPIQDADLAAVAKLKNLRRLDLNFTDITASGLSHLQALGHLHTLSLSGTQLEIGPLEKQLAGLKALKQLTVWDTGLDVGALENLEKKFVAITFIKGFQDDGASPLQLNPIQVNNASMVFNDNLEVQLFHPIKGTEIRYSTDGSVPDSVTSDVYKTLVIDKNTFIKARAFKKGWYGSETSSFDFLKNTYIPDSVRLSYVLNRVHKAAGAHTFFDGKLGQIGANNPAWANYWAGVRDTDLELYAEFKKPVALSSVGVHYMVEEDTGIFPPDQIEVWGATQPGAWKILSRFQAPKTSKGETPSIRLVEGRFNTTKVAYLKIIAKPVYSIPSWSRRKGNKALLLVDEMFLN</sequence>
<feature type="transmembrane region" description="Helical" evidence="1">
    <location>
        <begin position="45"/>
        <end position="63"/>
    </location>
</feature>
<comment type="caution">
    <text evidence="4">The sequence shown here is derived from an EMBL/GenBank/DDBJ whole genome shotgun (WGS) entry which is preliminary data.</text>
</comment>
<dbReference type="AlphaFoldDB" id="A0A316APH8"/>
<gene>
    <name evidence="4" type="ORF">CLV98_10386</name>
</gene>
<dbReference type="InterPro" id="IPR011429">
    <property type="entry name" value="Cyt_c_Planctomycete-type"/>
</dbReference>
<dbReference type="Gene3D" id="3.80.10.10">
    <property type="entry name" value="Ribonuclease Inhibitor"/>
    <property type="match status" value="1"/>
</dbReference>